<feature type="domain" description="DUF4332" evidence="1">
    <location>
        <begin position="9"/>
        <end position="128"/>
    </location>
</feature>
<dbReference type="Gene3D" id="1.10.150.20">
    <property type="entry name" value="5' to 3' exonuclease, C-terminal subdomain"/>
    <property type="match status" value="1"/>
</dbReference>
<organism evidence="2 3">
    <name type="scientific">Phnomibacter ginsenosidimutans</name>
    <dbReference type="NCBI Taxonomy" id="2676868"/>
    <lineage>
        <taxon>Bacteria</taxon>
        <taxon>Pseudomonadati</taxon>
        <taxon>Bacteroidota</taxon>
        <taxon>Chitinophagia</taxon>
        <taxon>Chitinophagales</taxon>
        <taxon>Chitinophagaceae</taxon>
        <taxon>Phnomibacter</taxon>
    </lineage>
</organism>
<evidence type="ECO:0000313" key="2">
    <source>
        <dbReference type="EMBL" id="QGW28152.1"/>
    </source>
</evidence>
<evidence type="ECO:0000313" key="3">
    <source>
        <dbReference type="Proteomes" id="UP000426027"/>
    </source>
</evidence>
<dbReference type="InterPro" id="IPR025567">
    <property type="entry name" value="DUF4332"/>
</dbReference>
<dbReference type="Pfam" id="PF14229">
    <property type="entry name" value="DUF4332"/>
    <property type="match status" value="1"/>
</dbReference>
<proteinExistence type="predicted"/>
<protein>
    <submittedName>
        <fullName evidence="2">DUF4332 domain-containing protein</fullName>
    </submittedName>
</protein>
<accession>A0A6I6GMJ9</accession>
<dbReference type="Proteomes" id="UP000426027">
    <property type="component" value="Chromosome"/>
</dbReference>
<sequence length="135" mass="14578">MPYKIIDIEGIGETYGARLNKEGIMTTTDLLKLGGTKQGRSKIAAATHLPESLILTWVNHADLMRIKGIAGQISELLEAAGVDSVMELKGRNATNLHEKLMAVNEEFGLSGKVPSVHELEAMIAEAKTMSPAIEH</sequence>
<gene>
    <name evidence="2" type="ORF">GLV81_08650</name>
</gene>
<reference evidence="2 3" key="1">
    <citation type="submission" date="2019-11" db="EMBL/GenBank/DDBJ databases">
        <authorList>
            <person name="Im W.T."/>
        </authorList>
    </citation>
    <scope>NUCLEOTIDE SEQUENCE [LARGE SCALE GENOMIC DNA]</scope>
    <source>
        <strain evidence="2 3">SB-02</strain>
    </source>
</reference>
<keyword evidence="3" id="KW-1185">Reference proteome</keyword>
<evidence type="ECO:0000259" key="1">
    <source>
        <dbReference type="Pfam" id="PF14229"/>
    </source>
</evidence>
<dbReference type="KEGG" id="fls:GLV81_08650"/>
<dbReference type="AlphaFoldDB" id="A0A6I6GMJ9"/>
<name>A0A6I6GMJ9_9BACT</name>
<dbReference type="EMBL" id="CP046566">
    <property type="protein sequence ID" value="QGW28152.1"/>
    <property type="molecule type" value="Genomic_DNA"/>
</dbReference>
<dbReference type="RefSeq" id="WP_157478511.1">
    <property type="nucleotide sequence ID" value="NZ_CP046566.1"/>
</dbReference>